<keyword evidence="2" id="KW-1185">Reference proteome</keyword>
<dbReference type="PANTHER" id="PTHR10826:SF1">
    <property type="entry name" value="COMPLEMENT COMPONENT 1 Q SUBCOMPONENT-BINDING PROTEIN, MITOCHONDRIAL"/>
    <property type="match status" value="1"/>
</dbReference>
<name>A0AAD5SW75_9FUNG</name>
<gene>
    <name evidence="1" type="primary">MAM33_1</name>
    <name evidence="1" type="ORF">HK100_004055</name>
</gene>
<organism evidence="1 2">
    <name type="scientific">Physocladia obscura</name>
    <dbReference type="NCBI Taxonomy" id="109957"/>
    <lineage>
        <taxon>Eukaryota</taxon>
        <taxon>Fungi</taxon>
        <taxon>Fungi incertae sedis</taxon>
        <taxon>Chytridiomycota</taxon>
        <taxon>Chytridiomycota incertae sedis</taxon>
        <taxon>Chytridiomycetes</taxon>
        <taxon>Chytridiales</taxon>
        <taxon>Chytriomycetaceae</taxon>
        <taxon>Physocladia</taxon>
    </lineage>
</organism>
<dbReference type="EMBL" id="JADGJH010002057">
    <property type="protein sequence ID" value="KAJ3104428.1"/>
    <property type="molecule type" value="Genomic_DNA"/>
</dbReference>
<dbReference type="GO" id="GO:0005759">
    <property type="term" value="C:mitochondrial matrix"/>
    <property type="evidence" value="ECO:0007669"/>
    <property type="project" value="InterPro"/>
</dbReference>
<dbReference type="Pfam" id="PF02330">
    <property type="entry name" value="MAM33"/>
    <property type="match status" value="1"/>
</dbReference>
<evidence type="ECO:0000313" key="1">
    <source>
        <dbReference type="EMBL" id="KAJ3104428.1"/>
    </source>
</evidence>
<proteinExistence type="predicted"/>
<dbReference type="GO" id="GO:0042256">
    <property type="term" value="P:cytosolic ribosome assembly"/>
    <property type="evidence" value="ECO:0007669"/>
    <property type="project" value="TreeGrafter"/>
</dbReference>
<comment type="caution">
    <text evidence="1">The sequence shown here is derived from an EMBL/GenBank/DDBJ whole genome shotgun (WGS) entry which is preliminary data.</text>
</comment>
<accession>A0AAD5SW75</accession>
<dbReference type="InterPro" id="IPR003428">
    <property type="entry name" value="MAM33"/>
</dbReference>
<evidence type="ECO:0000313" key="2">
    <source>
        <dbReference type="Proteomes" id="UP001211907"/>
    </source>
</evidence>
<dbReference type="SUPFAM" id="SSF54529">
    <property type="entry name" value="Mitochondrial glycoprotein MAM33-like"/>
    <property type="match status" value="1"/>
</dbReference>
<reference evidence="1" key="1">
    <citation type="submission" date="2020-05" db="EMBL/GenBank/DDBJ databases">
        <title>Phylogenomic resolution of chytrid fungi.</title>
        <authorList>
            <person name="Stajich J.E."/>
            <person name="Amses K."/>
            <person name="Simmons R."/>
            <person name="Seto K."/>
            <person name="Myers J."/>
            <person name="Bonds A."/>
            <person name="Quandt C.A."/>
            <person name="Barry K."/>
            <person name="Liu P."/>
            <person name="Grigoriev I."/>
            <person name="Longcore J.E."/>
            <person name="James T.Y."/>
        </authorList>
    </citation>
    <scope>NUCLEOTIDE SEQUENCE</scope>
    <source>
        <strain evidence="1">JEL0513</strain>
    </source>
</reference>
<dbReference type="PANTHER" id="PTHR10826">
    <property type="entry name" value="COMPLEMENT COMPONENT 1"/>
    <property type="match status" value="1"/>
</dbReference>
<dbReference type="Proteomes" id="UP001211907">
    <property type="component" value="Unassembled WGS sequence"/>
</dbReference>
<dbReference type="Gene3D" id="3.10.280.10">
    <property type="entry name" value="Mitochondrial glycoprotein"/>
    <property type="match status" value="2"/>
</dbReference>
<dbReference type="AlphaFoldDB" id="A0AAD5SW75"/>
<sequence length="234" mass="25988">MQHALTLRLASALRPASSASSSAFIHHFAAVSPASKPLPVSTFTRCFSVTCTAFSHGQTDRDLTHKLNSEISFDLEKNAASGIPDFLKAFNDQGLFKVEDKLGEKEVALEQEDGIFSVNATILIEKRTSTSDSGAIELNTTVQDNAFFIDSVRFNPSSSLMADQSAEADGQRNGLYGGPVFQDLDEGLQDYFHEFLKERGFDEPLAEFIPQYIDFKEQNEYVEWLKKVSAWISK</sequence>
<dbReference type="InterPro" id="IPR036561">
    <property type="entry name" value="MAM33_sf"/>
</dbReference>
<protein>
    <submittedName>
        <fullName evidence="1">Mitochondrial acidic protein mam33</fullName>
    </submittedName>
</protein>